<protein>
    <recommendedName>
        <fullName evidence="5">5'-3' exoribonuclease 1</fullName>
        <ecNumber evidence="5">3.1.13.-</ecNumber>
    </recommendedName>
</protein>
<dbReference type="GO" id="GO:0016075">
    <property type="term" value="P:rRNA catabolic process"/>
    <property type="evidence" value="ECO:0007669"/>
    <property type="project" value="TreeGrafter"/>
</dbReference>
<dbReference type="PANTHER" id="PTHR12341">
    <property type="entry name" value="5'-&gt;3' EXORIBONUCLEASE"/>
    <property type="match status" value="1"/>
</dbReference>
<feature type="compositionally biased region" description="Polar residues" evidence="6">
    <location>
        <begin position="1333"/>
        <end position="1346"/>
    </location>
</feature>
<feature type="compositionally biased region" description="Low complexity" evidence="6">
    <location>
        <begin position="1213"/>
        <end position="1222"/>
    </location>
</feature>
<evidence type="ECO:0000259" key="8">
    <source>
        <dbReference type="Pfam" id="PF17846"/>
    </source>
</evidence>
<feature type="region of interest" description="Disordered" evidence="6">
    <location>
        <begin position="1210"/>
        <end position="1347"/>
    </location>
</feature>
<dbReference type="Proteomes" id="UP001152795">
    <property type="component" value="Unassembled WGS sequence"/>
</dbReference>
<gene>
    <name evidence="12" type="ORF">PACLA_8A041910</name>
</gene>
<evidence type="ECO:0000313" key="13">
    <source>
        <dbReference type="Proteomes" id="UP001152795"/>
    </source>
</evidence>
<dbReference type="Gene3D" id="3.40.50.12390">
    <property type="match status" value="1"/>
</dbReference>
<evidence type="ECO:0000259" key="10">
    <source>
        <dbReference type="Pfam" id="PF18332"/>
    </source>
</evidence>
<dbReference type="Pfam" id="PF18334">
    <property type="entry name" value="XRN1_D2_D3"/>
    <property type="match status" value="1"/>
</dbReference>
<comment type="caution">
    <text evidence="12">The sequence shown here is derived from an EMBL/GenBank/DDBJ whole genome shotgun (WGS) entry which is preliminary data.</text>
</comment>
<feature type="domain" description="Exoribonuclease Xrn1 D2/D3" evidence="11">
    <location>
        <begin position="875"/>
        <end position="1092"/>
    </location>
</feature>
<keyword evidence="3 5" id="KW-0269">Exonuclease</keyword>
<dbReference type="Pfam" id="PF17846">
    <property type="entry name" value="XRN_M"/>
    <property type="match status" value="1"/>
</dbReference>
<name>A0A6S7HH58_PARCT</name>
<evidence type="ECO:0000313" key="12">
    <source>
        <dbReference type="EMBL" id="CAB4003896.1"/>
    </source>
</evidence>
<dbReference type="GO" id="GO:0000956">
    <property type="term" value="P:nuclear-transcribed mRNA catabolic process"/>
    <property type="evidence" value="ECO:0007669"/>
    <property type="project" value="InterPro"/>
</dbReference>
<feature type="compositionally biased region" description="Polar residues" evidence="6">
    <location>
        <begin position="381"/>
        <end position="395"/>
    </location>
</feature>
<feature type="domain" description="Xrn1 N-terminal" evidence="7">
    <location>
        <begin position="1"/>
        <end position="227"/>
    </location>
</feature>
<keyword evidence="1 5" id="KW-0540">Nuclease</keyword>
<evidence type="ECO:0000259" key="9">
    <source>
        <dbReference type="Pfam" id="PF18129"/>
    </source>
</evidence>
<keyword evidence="2 5" id="KW-0378">Hydrolase</keyword>
<dbReference type="InterPro" id="IPR041106">
    <property type="entry name" value="XRN1_D2_D3"/>
</dbReference>
<dbReference type="Pfam" id="PF18129">
    <property type="entry name" value="SH3_12"/>
    <property type="match status" value="1"/>
</dbReference>
<dbReference type="GO" id="GO:0005737">
    <property type="term" value="C:cytoplasm"/>
    <property type="evidence" value="ECO:0007669"/>
    <property type="project" value="UniProtKB-SubCell"/>
</dbReference>
<comment type="similarity">
    <text evidence="4 5">Belongs to the 5'-3' exonuclease family.</text>
</comment>
<evidence type="ECO:0000256" key="6">
    <source>
        <dbReference type="SAM" id="MobiDB-lite"/>
    </source>
</evidence>
<feature type="compositionally biased region" description="Acidic residues" evidence="6">
    <location>
        <begin position="368"/>
        <end position="377"/>
    </location>
</feature>
<dbReference type="PANTHER" id="PTHR12341:SF7">
    <property type="entry name" value="5'-3' EXORIBONUCLEASE 1"/>
    <property type="match status" value="1"/>
</dbReference>
<dbReference type="Pfam" id="PF18332">
    <property type="entry name" value="XRN1_D1"/>
    <property type="match status" value="1"/>
</dbReference>
<keyword evidence="13" id="KW-1185">Reference proteome</keyword>
<dbReference type="OrthoDB" id="372487at2759"/>
<feature type="compositionally biased region" description="Low complexity" evidence="6">
    <location>
        <begin position="419"/>
        <end position="430"/>
    </location>
</feature>
<feature type="domain" description="5'-3' exoribonuclease 1 D1" evidence="10">
    <location>
        <begin position="681"/>
        <end position="864"/>
    </location>
</feature>
<keyword evidence="5" id="KW-0963">Cytoplasm</keyword>
<feature type="compositionally biased region" description="Basic and acidic residues" evidence="6">
    <location>
        <begin position="396"/>
        <end position="414"/>
    </location>
</feature>
<keyword evidence="5" id="KW-0694">RNA-binding</keyword>
<dbReference type="EMBL" id="CACRXK020004758">
    <property type="protein sequence ID" value="CAB4003896.1"/>
    <property type="molecule type" value="Genomic_DNA"/>
</dbReference>
<dbReference type="InterPro" id="IPR047007">
    <property type="entry name" value="XRN1_D1_sf"/>
</dbReference>
<dbReference type="Gene3D" id="2.170.260.40">
    <property type="match status" value="1"/>
</dbReference>
<feature type="compositionally biased region" description="Polar residues" evidence="6">
    <location>
        <begin position="1250"/>
        <end position="1274"/>
    </location>
</feature>
<dbReference type="InterPro" id="IPR016494">
    <property type="entry name" value="5_3_exoribonuclease_1"/>
</dbReference>
<comment type="subcellular location">
    <subcellularLocation>
        <location evidence="5">Cytoplasm</location>
    </subcellularLocation>
</comment>
<feature type="region of interest" description="Disordered" evidence="6">
    <location>
        <begin position="366"/>
        <end position="433"/>
    </location>
</feature>
<evidence type="ECO:0000256" key="1">
    <source>
        <dbReference type="ARBA" id="ARBA00022722"/>
    </source>
</evidence>
<organism evidence="12 13">
    <name type="scientific">Paramuricea clavata</name>
    <name type="common">Red gorgonian</name>
    <name type="synonym">Violescent sea-whip</name>
    <dbReference type="NCBI Taxonomy" id="317549"/>
    <lineage>
        <taxon>Eukaryota</taxon>
        <taxon>Metazoa</taxon>
        <taxon>Cnidaria</taxon>
        <taxon>Anthozoa</taxon>
        <taxon>Octocorallia</taxon>
        <taxon>Malacalcyonacea</taxon>
        <taxon>Plexauridae</taxon>
        <taxon>Paramuricea</taxon>
    </lineage>
</organism>
<dbReference type="InterPro" id="IPR004859">
    <property type="entry name" value="Xrn1_N"/>
</dbReference>
<evidence type="ECO:0000256" key="3">
    <source>
        <dbReference type="ARBA" id="ARBA00022839"/>
    </source>
</evidence>
<dbReference type="InterPro" id="IPR047008">
    <property type="entry name" value="XRN1_SH3_sf"/>
</dbReference>
<feature type="domain" description="5'-3' exoribonuclease 1 SH3-like" evidence="9">
    <location>
        <begin position="1119"/>
        <end position="1193"/>
    </location>
</feature>
<evidence type="ECO:0000256" key="5">
    <source>
        <dbReference type="PIRNR" id="PIRNR006743"/>
    </source>
</evidence>
<dbReference type="InterPro" id="IPR041412">
    <property type="entry name" value="Xrn1_helical"/>
</dbReference>
<evidence type="ECO:0000256" key="2">
    <source>
        <dbReference type="ARBA" id="ARBA00022801"/>
    </source>
</evidence>
<dbReference type="Gene3D" id="1.25.40.1050">
    <property type="match status" value="1"/>
</dbReference>
<evidence type="ECO:0000259" key="11">
    <source>
        <dbReference type="Pfam" id="PF18334"/>
    </source>
</evidence>
<proteinExistence type="inferred from homology"/>
<dbReference type="GO" id="GO:0005634">
    <property type="term" value="C:nucleus"/>
    <property type="evidence" value="ECO:0007669"/>
    <property type="project" value="TreeGrafter"/>
</dbReference>
<accession>A0A6S7HH58</accession>
<dbReference type="GO" id="GO:0004534">
    <property type="term" value="F:5'-3' RNA exonuclease activity"/>
    <property type="evidence" value="ECO:0007669"/>
    <property type="project" value="TreeGrafter"/>
</dbReference>
<reference evidence="12" key="1">
    <citation type="submission" date="2020-04" db="EMBL/GenBank/DDBJ databases">
        <authorList>
            <person name="Alioto T."/>
            <person name="Alioto T."/>
            <person name="Gomez Garrido J."/>
        </authorList>
    </citation>
    <scope>NUCLEOTIDE SEQUENCE</scope>
    <source>
        <strain evidence="12">A484AB</strain>
    </source>
</reference>
<evidence type="ECO:0000259" key="7">
    <source>
        <dbReference type="Pfam" id="PF03159"/>
    </source>
</evidence>
<dbReference type="InterPro" id="IPR041385">
    <property type="entry name" value="SH3_12"/>
</dbReference>
<dbReference type="GO" id="GO:0003723">
    <property type="term" value="F:RNA binding"/>
    <property type="evidence" value="ECO:0007669"/>
    <property type="project" value="UniProtKB-KW"/>
</dbReference>
<dbReference type="CDD" id="cd18673">
    <property type="entry name" value="PIN_XRN1-2-like"/>
    <property type="match status" value="1"/>
</dbReference>
<dbReference type="InterPro" id="IPR040992">
    <property type="entry name" value="XRN1_D1"/>
</dbReference>
<evidence type="ECO:0000256" key="4">
    <source>
        <dbReference type="ARBA" id="ARBA00038299"/>
    </source>
</evidence>
<dbReference type="Gene3D" id="2.30.30.750">
    <property type="match status" value="1"/>
</dbReference>
<dbReference type="Pfam" id="PF03159">
    <property type="entry name" value="XRN_N"/>
    <property type="match status" value="1"/>
</dbReference>
<dbReference type="EC" id="3.1.13.-" evidence="5"/>
<feature type="domain" description="Xrn1 helical" evidence="8">
    <location>
        <begin position="272"/>
        <end position="640"/>
    </location>
</feature>
<dbReference type="InterPro" id="IPR027073">
    <property type="entry name" value="5_3_exoribonuclease"/>
</dbReference>
<dbReference type="PIRSF" id="PIRSF006743">
    <property type="entry name" value="Exonuclease_Xnr1"/>
    <property type="match status" value="1"/>
</dbReference>
<dbReference type="FunFam" id="3.40.50.12390:FF:000002">
    <property type="entry name" value="5'-3' exoribonuclease 1"/>
    <property type="match status" value="1"/>
</dbReference>
<sequence length="1393" mass="158803">MGVPKFYRWLSERYACLSQVVKDYQIPEFDNLYLDMNGIIHPCSHPNDDDPHFRITEEQIFSNIFHYIEVLFRIIKPQKVFFMAVDGVAPRAKMNQQRSRRFRSAREAEQNIKKALQKGETLPTEARFDSNCITPGTEFMVRLHEQLKYFVNKKISTDPGWQGLKIYLSGHETPGEGEHKIMDFIRYERSQPGYDSNTRHCLYGLDADLIMLGLTSHDPHFSLLREEVRFGKKVKRINNPEDITFHLLHLSLLREYIDWEFESLKQTISFGYDLEKIIDDWILMGFLVGNDFIPNLPNLHINHDALPYLWKVYKDIMPSLDGYLHDGGTLSLQRFENYLTTLAKFDLEKFEEKYVDLKWLESKMAQSEEPESSEMSDVDGSVQSTSSELSNMSLNSDKKEGEKLTENLQEKGDLGDVQSTSSELSNTSLNSDKKKGGKLLEYLEEKGKLDDEEDDGDFSEEHEKYKLRYYREKFKIEEDDSCQELVKQLCFKYVEAIQWILHYYFNGISSWGWFYPFHYAPYVSDIKDFQDHPLSFNMGKAFLPFEQLLAVLPAASKTLLPEPFQSLMIMEHSPIIDYYPPEFETDLNGKRQDWEAVVLIPFIDETRLLDAMEALYPRLKKSEKDRNRHTPCLLYTHDPEKSEHYPSSLPGSFPDLECCRASCETVPIDKYRLSRVEIVKGLLPDVKIDVYFPGFPTLKHISHSGELKKIGVKVFQMHSRGESMVLKIDETDELDVKEISDSLLGRPCYVGWPHLVEAFVTTVSDGSKKYLIAKDSPENVVEVTLTESDASVWKKTVSCEKQSHLEKKAVDIGMTHILIEACQIQGKKYVCGAKGDVCLEKKWSDWAVAYPLQVTVKNISVCDETDAGAQCTTVSDLFPVGTECFMMAIPHYGSSGKVIEVDSKTNRVRVQLTVVPEPDLVSLILDKDDYAENYIPAHIMAKRLGLTSQALGQITGKVFLATGDKDTSSKVDIGLNLKFSKQDKEVLGYARRNGGSWSYSPKTERTISMYQEKFPQVFDILSNNSTEVRKVSDVFPDNKNSKALAEVEKWLKTLPSHNQKAVSCGSSTLDEPLVKQIEETVEKLKEEKRNRKNVKVRVKPTVLYRPMKQLGQVPPDPDADFELFDRVVNVRTLGVAPYALKGTIVGIHQGKSENDLVSYEVLFDEPFMGGQSLRGSSAFENKLYVMPGWSLLNLSHGIRLECKKKGLPSPLVQAQQKRQQPQPSGHHNKGVPADYKPSNRGGAYHRDFYSASQTPPANTNASPNGRSPNSSEHYSSPRHRFASPEFNSPGQRPHFSPRWDTPRNHSGYRPLNSQVSPRDSSRFYTPPRHSPDSRQTMNTSEQLSAQESERVIRQLLHLDGSPGSNPNLNFPHATFNAPGKTYSHLCSVCVCTI</sequence>